<proteinExistence type="predicted"/>
<protein>
    <recommendedName>
        <fullName evidence="3">GlcNAc-PI de-N-acetylase</fullName>
    </recommendedName>
</protein>
<dbReference type="Pfam" id="PF02585">
    <property type="entry name" value="PIG-L"/>
    <property type="match status" value="1"/>
</dbReference>
<comment type="caution">
    <text evidence="1">The sequence shown here is derived from an EMBL/GenBank/DDBJ whole genome shotgun (WGS) entry which is preliminary data.</text>
</comment>
<organism evidence="1 2">
    <name type="scientific">Candidatus Gottesmanbacteria bacterium RIFCSPHIGHO2_01_FULL_40_15</name>
    <dbReference type="NCBI Taxonomy" id="1798376"/>
    <lineage>
        <taxon>Bacteria</taxon>
        <taxon>Candidatus Gottesmaniibacteriota</taxon>
    </lineage>
</organism>
<evidence type="ECO:0000313" key="2">
    <source>
        <dbReference type="Proteomes" id="UP000177354"/>
    </source>
</evidence>
<evidence type="ECO:0008006" key="3">
    <source>
        <dbReference type="Google" id="ProtNLM"/>
    </source>
</evidence>
<sequence>MKTKKLLVVVAHPDDEVFGPGGSIAKYSSLGVEIHLLCATHGESGQSVKNNQKEYKSGKTIHLIREKELLKSAEILGIKKVEFLDFIDGYLSNAIYHKLAGKIIRKIKSFKPQVIMTMDRSGISGHLDHIAVSLVTTYSYLKTAEAQKLYYLCLPKAWYDERKLDYFIYFPEGVDDDKITTRIQFPDFWEIKKKAMKAHKSQIKDVRNLLQSFENWPKIDNYILQYHRRAKVEIPENDLFSGI</sequence>
<gene>
    <name evidence="1" type="ORF">A2777_04205</name>
</gene>
<dbReference type="InterPro" id="IPR024078">
    <property type="entry name" value="LmbE-like_dom_sf"/>
</dbReference>
<name>A0A1F5Z3V2_9BACT</name>
<evidence type="ECO:0000313" key="1">
    <source>
        <dbReference type="EMBL" id="OGG07043.1"/>
    </source>
</evidence>
<dbReference type="EMBL" id="MFJF01000012">
    <property type="protein sequence ID" value="OGG07043.1"/>
    <property type="molecule type" value="Genomic_DNA"/>
</dbReference>
<dbReference type="SUPFAM" id="SSF102588">
    <property type="entry name" value="LmbE-like"/>
    <property type="match status" value="1"/>
</dbReference>
<dbReference type="PANTHER" id="PTHR12993:SF11">
    <property type="entry name" value="N-ACETYLGLUCOSAMINYL-PHOSPHATIDYLINOSITOL DE-N-ACETYLASE"/>
    <property type="match status" value="1"/>
</dbReference>
<dbReference type="InterPro" id="IPR003737">
    <property type="entry name" value="GlcNAc_PI_deacetylase-related"/>
</dbReference>
<dbReference type="Gene3D" id="3.40.50.10320">
    <property type="entry name" value="LmbE-like"/>
    <property type="match status" value="1"/>
</dbReference>
<accession>A0A1F5Z3V2</accession>
<dbReference type="Proteomes" id="UP000177354">
    <property type="component" value="Unassembled WGS sequence"/>
</dbReference>
<reference evidence="1 2" key="1">
    <citation type="journal article" date="2016" name="Nat. Commun.">
        <title>Thousands of microbial genomes shed light on interconnected biogeochemical processes in an aquifer system.</title>
        <authorList>
            <person name="Anantharaman K."/>
            <person name="Brown C.T."/>
            <person name="Hug L.A."/>
            <person name="Sharon I."/>
            <person name="Castelle C.J."/>
            <person name="Probst A.J."/>
            <person name="Thomas B.C."/>
            <person name="Singh A."/>
            <person name="Wilkins M.J."/>
            <person name="Karaoz U."/>
            <person name="Brodie E.L."/>
            <person name="Williams K.H."/>
            <person name="Hubbard S.S."/>
            <person name="Banfield J.F."/>
        </authorList>
    </citation>
    <scope>NUCLEOTIDE SEQUENCE [LARGE SCALE GENOMIC DNA]</scope>
</reference>
<dbReference type="GO" id="GO:0016811">
    <property type="term" value="F:hydrolase activity, acting on carbon-nitrogen (but not peptide) bonds, in linear amides"/>
    <property type="evidence" value="ECO:0007669"/>
    <property type="project" value="TreeGrafter"/>
</dbReference>
<dbReference type="PANTHER" id="PTHR12993">
    <property type="entry name" value="N-ACETYLGLUCOSAMINYL-PHOSPHATIDYLINOSITOL DE-N-ACETYLASE-RELATED"/>
    <property type="match status" value="1"/>
</dbReference>
<dbReference type="AlphaFoldDB" id="A0A1F5Z3V2"/>